<dbReference type="PANTHER" id="PTHR31319:SF77">
    <property type="entry name" value="ZINC FINGER PROTEIN CONSTANS-LIKE 4"/>
    <property type="match status" value="1"/>
</dbReference>
<dbReference type="InterPro" id="IPR045281">
    <property type="entry name" value="CONSTANS-like"/>
</dbReference>
<evidence type="ECO:0000256" key="1">
    <source>
        <dbReference type="ARBA" id="ARBA00004123"/>
    </source>
</evidence>
<dbReference type="GO" id="GO:0009909">
    <property type="term" value="P:regulation of flower development"/>
    <property type="evidence" value="ECO:0007669"/>
    <property type="project" value="InterPro"/>
</dbReference>
<comment type="subcellular location">
    <subcellularLocation>
        <location evidence="1 8">Nucleus</location>
    </subcellularLocation>
</comment>
<evidence type="ECO:0000256" key="8">
    <source>
        <dbReference type="PROSITE-ProRule" id="PRU00357"/>
    </source>
</evidence>
<comment type="similarity">
    <text evidence="2">Belongs to the CONSTANS family.</text>
</comment>
<dbReference type="GO" id="GO:0008270">
    <property type="term" value="F:zinc ion binding"/>
    <property type="evidence" value="ECO:0007669"/>
    <property type="project" value="UniProtKB-KW"/>
</dbReference>
<dbReference type="Pfam" id="PF06203">
    <property type="entry name" value="CCT"/>
    <property type="match status" value="1"/>
</dbReference>
<organism evidence="11 12">
    <name type="scientific">Gossypium arboreum</name>
    <name type="common">Tree cotton</name>
    <name type="synonym">Gossypium nanking</name>
    <dbReference type="NCBI Taxonomy" id="29729"/>
    <lineage>
        <taxon>Eukaryota</taxon>
        <taxon>Viridiplantae</taxon>
        <taxon>Streptophyta</taxon>
        <taxon>Embryophyta</taxon>
        <taxon>Tracheophyta</taxon>
        <taxon>Spermatophyta</taxon>
        <taxon>Magnoliopsida</taxon>
        <taxon>eudicotyledons</taxon>
        <taxon>Gunneridae</taxon>
        <taxon>Pentapetalae</taxon>
        <taxon>rosids</taxon>
        <taxon>malvids</taxon>
        <taxon>Malvales</taxon>
        <taxon>Malvaceae</taxon>
        <taxon>Malvoideae</taxon>
        <taxon>Gossypium</taxon>
    </lineage>
</organism>
<dbReference type="PROSITE" id="PS51017">
    <property type="entry name" value="CCT"/>
    <property type="match status" value="1"/>
</dbReference>
<reference evidence="12" key="1">
    <citation type="submission" date="2014-09" db="EMBL/GenBank/DDBJ databases">
        <authorList>
            <person name="Mudge J."/>
            <person name="Ramaraj T."/>
            <person name="Lindquist I.E."/>
            <person name="Bharti A.K."/>
            <person name="Sundararajan A."/>
            <person name="Cameron C.T."/>
            <person name="Woodward J.E."/>
            <person name="May G.D."/>
            <person name="Brubaker C."/>
            <person name="Broadhvest J."/>
            <person name="Wilkins T.A."/>
        </authorList>
    </citation>
    <scope>NUCLEOTIDE SEQUENCE</scope>
    <source>
        <strain evidence="12">cv. AKA8401</strain>
    </source>
</reference>
<dbReference type="InterPro" id="IPR000315">
    <property type="entry name" value="Znf_B-box"/>
</dbReference>
<sequence length="303" mass="33493">MAAKHCDACKPTATDPDFMCLSYDSSTAIHGCIGRVLMCDVCEQVPAAFTCKADAAALCVACDADIHSANHLARRHYRVPIDPFLGPQKEDVVVMGSWSLLPGFNHKLVETEDLGISEMDPFIDLEYQDGYHVLQHHNLGMESLVPVQIEPATTVPVVNPIHFCQSQSLSHSAGAKAKTQVSSSSVELGDGNSLSDISYPLRGTTTDPSILICNNQVDQVGSMDRVARVLRYREKRKKRKFEKTVRYASRKAYAESRPRLKGRFVKRTQIHNRVDHLCNSATSPSSTTTTSHTHYYGIVPSFL</sequence>
<dbReference type="InterPro" id="IPR049808">
    <property type="entry name" value="CONSTANS-like_Bbox1"/>
</dbReference>
<keyword evidence="4 7" id="KW-0863">Zinc-finger</keyword>
<evidence type="ECO:0000256" key="4">
    <source>
        <dbReference type="ARBA" id="ARBA00022771"/>
    </source>
</evidence>
<feature type="domain" description="CCT" evidence="10">
    <location>
        <begin position="225"/>
        <end position="267"/>
    </location>
</feature>
<evidence type="ECO:0000259" key="10">
    <source>
        <dbReference type="PROSITE" id="PS51017"/>
    </source>
</evidence>
<evidence type="ECO:0000256" key="2">
    <source>
        <dbReference type="ARBA" id="ARBA00010024"/>
    </source>
</evidence>
<dbReference type="GO" id="GO:0003700">
    <property type="term" value="F:DNA-binding transcription factor activity"/>
    <property type="evidence" value="ECO:0007669"/>
    <property type="project" value="TreeGrafter"/>
</dbReference>
<evidence type="ECO:0000256" key="5">
    <source>
        <dbReference type="ARBA" id="ARBA00022833"/>
    </source>
</evidence>
<proteinExistence type="inferred from homology"/>
<evidence type="ECO:0000256" key="7">
    <source>
        <dbReference type="PROSITE-ProRule" id="PRU00024"/>
    </source>
</evidence>
<evidence type="ECO:0000313" key="12">
    <source>
        <dbReference type="Proteomes" id="UP000032142"/>
    </source>
</evidence>
<protein>
    <submittedName>
        <fullName evidence="11">Zinc finger CONSTANS-LIKE 5-like protein</fullName>
    </submittedName>
</protein>
<dbReference type="PANTHER" id="PTHR31319">
    <property type="entry name" value="ZINC FINGER PROTEIN CONSTANS-LIKE 4"/>
    <property type="match status" value="1"/>
</dbReference>
<evidence type="ECO:0000256" key="3">
    <source>
        <dbReference type="ARBA" id="ARBA00022723"/>
    </source>
</evidence>
<name>A0A0B0P1B0_GOSAR</name>
<keyword evidence="3" id="KW-0479">Metal-binding</keyword>
<dbReference type="Proteomes" id="UP000032142">
    <property type="component" value="Unassembled WGS sequence"/>
</dbReference>
<dbReference type="InterPro" id="IPR010402">
    <property type="entry name" value="CCT_domain"/>
</dbReference>
<dbReference type="GO" id="GO:0005634">
    <property type="term" value="C:nucleus"/>
    <property type="evidence" value="ECO:0007669"/>
    <property type="project" value="UniProtKB-SubCell"/>
</dbReference>
<dbReference type="PROSITE" id="PS50119">
    <property type="entry name" value="ZF_BBOX"/>
    <property type="match status" value="1"/>
</dbReference>
<gene>
    <name evidence="11" type="ORF">F383_03773</name>
</gene>
<dbReference type="AlphaFoldDB" id="A0A0B0P1B0"/>
<dbReference type="Pfam" id="PF00643">
    <property type="entry name" value="zf-B_box"/>
    <property type="match status" value="1"/>
</dbReference>
<dbReference type="CDD" id="cd19821">
    <property type="entry name" value="Bbox1_BBX-like"/>
    <property type="match status" value="1"/>
</dbReference>
<keyword evidence="5" id="KW-0862">Zinc</keyword>
<accession>A0A0B0P1B0</accession>
<evidence type="ECO:0000256" key="6">
    <source>
        <dbReference type="ARBA" id="ARBA00023242"/>
    </source>
</evidence>
<evidence type="ECO:0000259" key="9">
    <source>
        <dbReference type="PROSITE" id="PS50119"/>
    </source>
</evidence>
<keyword evidence="12" id="KW-1185">Reference proteome</keyword>
<evidence type="ECO:0000313" key="11">
    <source>
        <dbReference type="EMBL" id="KHG17146.1"/>
    </source>
</evidence>
<feature type="domain" description="B box-type" evidence="9">
    <location>
        <begin position="34"/>
        <end position="81"/>
    </location>
</feature>
<dbReference type="SMART" id="SM00336">
    <property type="entry name" value="BBOX"/>
    <property type="match status" value="1"/>
</dbReference>
<dbReference type="EMBL" id="KN407610">
    <property type="protein sequence ID" value="KHG17146.1"/>
    <property type="molecule type" value="Genomic_DNA"/>
</dbReference>
<keyword evidence="6 8" id="KW-0539">Nucleus</keyword>